<dbReference type="GO" id="GO:0004540">
    <property type="term" value="F:RNA nuclease activity"/>
    <property type="evidence" value="ECO:0007669"/>
    <property type="project" value="InterPro"/>
</dbReference>
<organism evidence="6 7">
    <name type="scientific">Archaeoglobus fulgidus DSM 8774</name>
    <dbReference type="NCBI Taxonomy" id="1344584"/>
    <lineage>
        <taxon>Archaea</taxon>
        <taxon>Methanobacteriati</taxon>
        <taxon>Methanobacteriota</taxon>
        <taxon>Archaeoglobi</taxon>
        <taxon>Archaeoglobales</taxon>
        <taxon>Archaeoglobaceae</taxon>
        <taxon>Archaeoglobus</taxon>
    </lineage>
</organism>
<dbReference type="GeneID" id="24796157"/>
<dbReference type="Gene3D" id="1.20.120.580">
    <property type="entry name" value="bsu32300-like"/>
    <property type="match status" value="1"/>
</dbReference>
<evidence type="ECO:0000256" key="5">
    <source>
        <dbReference type="ARBA" id="ARBA00024207"/>
    </source>
</evidence>
<accession>A0A075WG82</accession>
<sequence>MRRERYLEKIEYIVEALSEIPERVKTPIEVSGVFYNLLTSIESAMDISAMLVKDLGGRVEDDYSNVEMLKELGIIDEELAEGLKKCNGLRNWLVHRYNRVDKELVLSSVEEVKALLLKFIQRVEDVLEKIEP</sequence>
<dbReference type="PANTHER" id="PTHR33397:SF5">
    <property type="entry name" value="RNASE YUTE-RELATED"/>
    <property type="match status" value="1"/>
</dbReference>
<keyword evidence="4" id="KW-0378">Hydrolase</keyword>
<protein>
    <recommendedName>
        <fullName evidence="8">DUF86 domain-containing protein</fullName>
    </recommendedName>
</protein>
<dbReference type="Pfam" id="PF01934">
    <property type="entry name" value="HepT-like"/>
    <property type="match status" value="1"/>
</dbReference>
<dbReference type="PANTHER" id="PTHR33397">
    <property type="entry name" value="UPF0331 PROTEIN YUTE"/>
    <property type="match status" value="1"/>
</dbReference>
<keyword evidence="2" id="KW-1277">Toxin-antitoxin system</keyword>
<dbReference type="Proteomes" id="UP000028501">
    <property type="component" value="Chromosome"/>
</dbReference>
<name>A0A075WG82_ARCFL</name>
<proteinExistence type="inferred from homology"/>
<reference evidence="6 7" key="1">
    <citation type="submission" date="2013-07" db="EMBL/GenBank/DDBJ databases">
        <title>Genome of Archaeoglobus fulgidus.</title>
        <authorList>
            <person name="Fiebig A."/>
            <person name="Birkeland N.-K."/>
        </authorList>
    </citation>
    <scope>NUCLEOTIDE SEQUENCE [LARGE SCALE GENOMIC DNA]</scope>
    <source>
        <strain evidence="6 7">DSM 8774</strain>
    </source>
</reference>
<dbReference type="GO" id="GO:0016787">
    <property type="term" value="F:hydrolase activity"/>
    <property type="evidence" value="ECO:0007669"/>
    <property type="project" value="UniProtKB-KW"/>
</dbReference>
<dbReference type="HOGENOM" id="CLU_152343_0_0_2"/>
<gene>
    <name evidence="6" type="ORF">AFULGI_00026980</name>
</gene>
<dbReference type="NCBIfam" id="NF047751">
    <property type="entry name" value="HepT_toxin"/>
    <property type="match status" value="1"/>
</dbReference>
<dbReference type="SMR" id="A0A075WG82"/>
<evidence type="ECO:0000256" key="4">
    <source>
        <dbReference type="ARBA" id="ARBA00022801"/>
    </source>
</evidence>
<keyword evidence="3" id="KW-0540">Nuclease</keyword>
<dbReference type="EMBL" id="CP006577">
    <property type="protein sequence ID" value="AIG99400.1"/>
    <property type="molecule type" value="Genomic_DNA"/>
</dbReference>
<evidence type="ECO:0000256" key="1">
    <source>
        <dbReference type="ARBA" id="ARBA00022553"/>
    </source>
</evidence>
<evidence type="ECO:0000313" key="7">
    <source>
        <dbReference type="Proteomes" id="UP000028501"/>
    </source>
</evidence>
<dbReference type="AlphaFoldDB" id="A0A075WG82"/>
<comment type="similarity">
    <text evidence="5">Belongs to the HepT RNase toxin family.</text>
</comment>
<dbReference type="InterPro" id="IPR037038">
    <property type="entry name" value="HepT-like_sf"/>
</dbReference>
<evidence type="ECO:0000256" key="2">
    <source>
        <dbReference type="ARBA" id="ARBA00022649"/>
    </source>
</evidence>
<evidence type="ECO:0008006" key="8">
    <source>
        <dbReference type="Google" id="ProtNLM"/>
    </source>
</evidence>
<dbReference type="InterPro" id="IPR052379">
    <property type="entry name" value="Type_VII_TA_RNase"/>
</dbReference>
<dbReference type="InterPro" id="IPR008201">
    <property type="entry name" value="HepT-like"/>
</dbReference>
<keyword evidence="1" id="KW-0597">Phosphoprotein</keyword>
<dbReference type="RefSeq" id="WP_048064579.1">
    <property type="nucleotide sequence ID" value="NZ_CP006577.1"/>
</dbReference>
<evidence type="ECO:0000256" key="3">
    <source>
        <dbReference type="ARBA" id="ARBA00022722"/>
    </source>
</evidence>
<dbReference type="GO" id="GO:0110001">
    <property type="term" value="C:toxin-antitoxin complex"/>
    <property type="evidence" value="ECO:0007669"/>
    <property type="project" value="InterPro"/>
</dbReference>
<evidence type="ECO:0000313" key="6">
    <source>
        <dbReference type="EMBL" id="AIG99400.1"/>
    </source>
</evidence>
<dbReference type="KEGG" id="afg:AFULGI_00026980"/>